<dbReference type="InterPro" id="IPR022038">
    <property type="entry name" value="Ig-like_bact"/>
</dbReference>
<dbReference type="InterPro" id="IPR051398">
    <property type="entry name" value="Polysacch_Deacetylase"/>
</dbReference>
<dbReference type="Pfam" id="PF01522">
    <property type="entry name" value="Polysacc_deac_1"/>
    <property type="match status" value="1"/>
</dbReference>
<dbReference type="Gene3D" id="2.60.40.10">
    <property type="entry name" value="Immunoglobulins"/>
    <property type="match status" value="1"/>
</dbReference>
<keyword evidence="2" id="KW-0732">Signal</keyword>
<feature type="domain" description="NodB homology" evidence="3">
    <location>
        <begin position="203"/>
        <end position="358"/>
    </location>
</feature>
<dbReference type="InterPro" id="IPR032179">
    <property type="entry name" value="Cry22Aa_Ig-like"/>
</dbReference>
<dbReference type="PROSITE" id="PS51677">
    <property type="entry name" value="NODB"/>
    <property type="match status" value="1"/>
</dbReference>
<dbReference type="Pfam" id="PF07523">
    <property type="entry name" value="Big_3"/>
    <property type="match status" value="1"/>
</dbReference>
<gene>
    <name evidence="4" type="ORF">NMU03_15350</name>
</gene>
<evidence type="ECO:0000313" key="4">
    <source>
        <dbReference type="EMBL" id="UTY38942.1"/>
    </source>
</evidence>
<dbReference type="EMBL" id="CP101620">
    <property type="protein sequence ID" value="UTY38942.1"/>
    <property type="molecule type" value="Genomic_DNA"/>
</dbReference>
<name>A0ABY5I4R7_9FIRM</name>
<keyword evidence="5" id="KW-1185">Reference proteome</keyword>
<organism evidence="4 5">
    <name type="scientific">Allocoprobacillus halotolerans</name>
    <dbReference type="NCBI Taxonomy" id="2944914"/>
    <lineage>
        <taxon>Bacteria</taxon>
        <taxon>Bacillati</taxon>
        <taxon>Bacillota</taxon>
        <taxon>Erysipelotrichia</taxon>
        <taxon>Erysipelotrichales</taxon>
        <taxon>Erysipelotrichaceae</taxon>
        <taxon>Allocoprobacillus</taxon>
    </lineage>
</organism>
<dbReference type="PANTHER" id="PTHR34216">
    <property type="match status" value="1"/>
</dbReference>
<sequence>MTLMLHSPYIEYGTNIKDVKIEGEVNTNKAGQYQIHYTYQHQNVVREVEVLDNQQIVMNLNGDQNTYVKQGQPYIESGCHVIDQDDGDLTKEVQIKGEVDTSKIGDYEIIYTVENKNHIICAKKRIVHVVGEKDFIPNTKGIPVLMYHYVYTKNDLPKQLNTNYIEDTKLEEQLKYLKQENYYFPSYQELSAYIHGKIDLPQKSVILTFDDGQKGFLEYGIPLLEKYQIPATSFLISSKDGDKTILRYASEYISFQSHSYDMHKGGGTIGHGGIISALNTEQITEDLLKAQKIVQNSEAFAYPYGDVTSQAQVAIKKANILCAFTTQYGKVKKGDDPTKLKRVRVLGDGSLQSYMNIL</sequence>
<comment type="subcellular location">
    <subcellularLocation>
        <location evidence="1">Secreted</location>
    </subcellularLocation>
</comment>
<evidence type="ECO:0000259" key="3">
    <source>
        <dbReference type="PROSITE" id="PS51677"/>
    </source>
</evidence>
<dbReference type="InterPro" id="IPR013783">
    <property type="entry name" value="Ig-like_fold"/>
</dbReference>
<accession>A0ABY5I4R7</accession>
<proteinExistence type="predicted"/>
<dbReference type="InterPro" id="IPR002509">
    <property type="entry name" value="NODB_dom"/>
</dbReference>
<dbReference type="Pfam" id="PF16403">
    <property type="entry name" value="Bact_surface_Ig-like"/>
    <property type="match status" value="1"/>
</dbReference>
<dbReference type="Gene3D" id="3.20.20.370">
    <property type="entry name" value="Glycoside hydrolase/deacetylase"/>
    <property type="match status" value="1"/>
</dbReference>
<dbReference type="InterPro" id="IPR011330">
    <property type="entry name" value="Glyco_hydro/deAcase_b/a-brl"/>
</dbReference>
<dbReference type="Proteomes" id="UP001060112">
    <property type="component" value="Chromosome"/>
</dbReference>
<evidence type="ECO:0000256" key="1">
    <source>
        <dbReference type="ARBA" id="ARBA00004613"/>
    </source>
</evidence>
<protein>
    <submittedName>
        <fullName evidence="4">DUF5011 domain-containing protein</fullName>
    </submittedName>
</protein>
<dbReference type="SUPFAM" id="SSF88713">
    <property type="entry name" value="Glycoside hydrolase/deacetylase"/>
    <property type="match status" value="1"/>
</dbReference>
<evidence type="ECO:0000256" key="2">
    <source>
        <dbReference type="ARBA" id="ARBA00022729"/>
    </source>
</evidence>
<dbReference type="PANTHER" id="PTHR34216:SF3">
    <property type="entry name" value="POLY-BETA-1,6-N-ACETYL-D-GLUCOSAMINE N-DEACETYLASE"/>
    <property type="match status" value="1"/>
</dbReference>
<reference evidence="4" key="1">
    <citation type="submission" date="2022-07" db="EMBL/GenBank/DDBJ databases">
        <title>Faecal culturing of patients with breast cancer.</title>
        <authorList>
            <person name="Teng N.M.Y."/>
            <person name="Kiu R."/>
            <person name="Evans R."/>
            <person name="Baker D.J."/>
            <person name="Zenner C."/>
            <person name="Robinson S.D."/>
            <person name="Hall L.J."/>
        </authorList>
    </citation>
    <scope>NUCLEOTIDE SEQUENCE</scope>
    <source>
        <strain evidence="4">LH1062</strain>
    </source>
</reference>
<evidence type="ECO:0000313" key="5">
    <source>
        <dbReference type="Proteomes" id="UP001060112"/>
    </source>
</evidence>